<evidence type="ECO:0000256" key="10">
    <source>
        <dbReference type="ARBA" id="ARBA00023049"/>
    </source>
</evidence>
<feature type="binding site" evidence="12">
    <location>
        <position position="134"/>
    </location>
    <ligand>
        <name>Zn(2+)</name>
        <dbReference type="ChEBI" id="CHEBI:29105"/>
        <note>catalytic</note>
    </ligand>
</feature>
<comment type="caution">
    <text evidence="14">The sequence shown here is derived from an EMBL/GenBank/DDBJ whole genome shotgun (WGS) entry which is preliminary data.</text>
</comment>
<organism evidence="14 15">
    <name type="scientific">Enterovirga rhinocerotis</name>
    <dbReference type="NCBI Taxonomy" id="1339210"/>
    <lineage>
        <taxon>Bacteria</taxon>
        <taxon>Pseudomonadati</taxon>
        <taxon>Pseudomonadota</taxon>
        <taxon>Alphaproteobacteria</taxon>
        <taxon>Hyphomicrobiales</taxon>
        <taxon>Methylobacteriaceae</taxon>
        <taxon>Enterovirga</taxon>
    </lineage>
</organism>
<keyword evidence="6 12" id="KW-0479">Metal-binding</keyword>
<evidence type="ECO:0000256" key="6">
    <source>
        <dbReference type="ARBA" id="ARBA00022723"/>
    </source>
</evidence>
<dbReference type="RefSeq" id="WP_133769786.1">
    <property type="nucleotide sequence ID" value="NZ_SNZR01000011.1"/>
</dbReference>
<evidence type="ECO:0000256" key="11">
    <source>
        <dbReference type="ARBA" id="ARBA00023136"/>
    </source>
</evidence>
<reference evidence="14 15" key="1">
    <citation type="submission" date="2019-03" db="EMBL/GenBank/DDBJ databases">
        <title>Genomic Encyclopedia of Type Strains, Phase IV (KMG-IV): sequencing the most valuable type-strain genomes for metagenomic binning, comparative biology and taxonomic classification.</title>
        <authorList>
            <person name="Goeker M."/>
        </authorList>
    </citation>
    <scope>NUCLEOTIDE SEQUENCE [LARGE SCALE GENOMIC DNA]</scope>
    <source>
        <strain evidence="14 15">DSM 25903</strain>
    </source>
</reference>
<comment type="subcellular location">
    <subcellularLocation>
        <location evidence="1 12">Cell membrane</location>
        <topology evidence="1 12">Multi-pass membrane protein</topology>
    </subcellularLocation>
</comment>
<dbReference type="InterPro" id="IPR001915">
    <property type="entry name" value="Peptidase_M48"/>
</dbReference>
<name>A0A4R7CBV4_9HYPH</name>
<dbReference type="EC" id="3.4.24.-" evidence="12"/>
<evidence type="ECO:0000256" key="5">
    <source>
        <dbReference type="ARBA" id="ARBA00022692"/>
    </source>
</evidence>
<keyword evidence="14" id="KW-0346">Stress response</keyword>
<evidence type="ECO:0000313" key="14">
    <source>
        <dbReference type="EMBL" id="TDR94935.1"/>
    </source>
</evidence>
<dbReference type="InterPro" id="IPR050083">
    <property type="entry name" value="HtpX_protease"/>
</dbReference>
<proteinExistence type="inferred from homology"/>
<sequence length="298" mass="31138">MNVVKTGMLLAAMTALFGVVGFSMGGQTGMVIALGMAAVTNLFAWWNSDRMALSAHGAQEVDAQTAPELVQMVAELAQRANLPMPRVYILPEAQPNAFATGRNPENSAVAISNGLLRILNRDEIAGVMAHELAHIKNRDTLLMTVTATLAGAISTVAQFGFMFGGRSDGRSHPIMGLLTMLLAPIAAAIIQFAISRSREYVADRDGGLISGRPDALASALLKLEAAARGTLNVSAEQHPATAPLFIVNPLAGGGIDNMFSTHPSTQNRVAALQQLAAEMGRAGGGFAAPRPGSGPWSR</sequence>
<evidence type="ECO:0000256" key="3">
    <source>
        <dbReference type="ARBA" id="ARBA00022475"/>
    </source>
</evidence>
<keyword evidence="15" id="KW-1185">Reference proteome</keyword>
<dbReference type="InterPro" id="IPR022919">
    <property type="entry name" value="Pept_M48_protease_HtpX"/>
</dbReference>
<feature type="transmembrane region" description="Helical" evidence="12">
    <location>
        <begin position="30"/>
        <end position="46"/>
    </location>
</feature>
<dbReference type="Pfam" id="PF01435">
    <property type="entry name" value="Peptidase_M48"/>
    <property type="match status" value="1"/>
</dbReference>
<evidence type="ECO:0000256" key="2">
    <source>
        <dbReference type="ARBA" id="ARBA00009779"/>
    </source>
</evidence>
<evidence type="ECO:0000256" key="7">
    <source>
        <dbReference type="ARBA" id="ARBA00022801"/>
    </source>
</evidence>
<feature type="active site" evidence="12">
    <location>
        <position position="131"/>
    </location>
</feature>
<dbReference type="PANTHER" id="PTHR43221">
    <property type="entry name" value="PROTEASE HTPX"/>
    <property type="match status" value="1"/>
</dbReference>
<dbReference type="NCBIfam" id="NF002826">
    <property type="entry name" value="PRK03001.1"/>
    <property type="match status" value="1"/>
</dbReference>
<feature type="binding site" evidence="12">
    <location>
        <position position="199"/>
    </location>
    <ligand>
        <name>Zn(2+)</name>
        <dbReference type="ChEBI" id="CHEBI:29105"/>
        <note>catalytic</note>
    </ligand>
</feature>
<dbReference type="Proteomes" id="UP000295122">
    <property type="component" value="Unassembled WGS sequence"/>
</dbReference>
<keyword evidence="4 12" id="KW-0645">Protease</keyword>
<evidence type="ECO:0000256" key="9">
    <source>
        <dbReference type="ARBA" id="ARBA00022989"/>
    </source>
</evidence>
<comment type="cofactor">
    <cofactor evidence="12">
        <name>Zn(2+)</name>
        <dbReference type="ChEBI" id="CHEBI:29105"/>
    </cofactor>
    <text evidence="12">Binds 1 zinc ion per subunit.</text>
</comment>
<dbReference type="GO" id="GO:0005886">
    <property type="term" value="C:plasma membrane"/>
    <property type="evidence" value="ECO:0007669"/>
    <property type="project" value="UniProtKB-SubCell"/>
</dbReference>
<dbReference type="NCBIfam" id="NF002363">
    <property type="entry name" value="PRK01345.1"/>
    <property type="match status" value="1"/>
</dbReference>
<protein>
    <recommendedName>
        <fullName evidence="12">Protease HtpX homolog</fullName>
        <ecNumber evidence="12">3.4.24.-</ecNumber>
    </recommendedName>
</protein>
<evidence type="ECO:0000259" key="13">
    <source>
        <dbReference type="Pfam" id="PF01435"/>
    </source>
</evidence>
<comment type="similarity">
    <text evidence="2 12">Belongs to the peptidase M48B family.</text>
</comment>
<gene>
    <name evidence="12" type="primary">htpX</name>
    <name evidence="14" type="ORF">EV668_2227</name>
</gene>
<feature type="transmembrane region" description="Helical" evidence="12">
    <location>
        <begin position="141"/>
        <end position="162"/>
    </location>
</feature>
<keyword evidence="9 12" id="KW-1133">Transmembrane helix</keyword>
<keyword evidence="11 12" id="KW-0472">Membrane</keyword>
<dbReference type="EMBL" id="SNZR01000011">
    <property type="protein sequence ID" value="TDR94935.1"/>
    <property type="molecule type" value="Genomic_DNA"/>
</dbReference>
<evidence type="ECO:0000256" key="8">
    <source>
        <dbReference type="ARBA" id="ARBA00022833"/>
    </source>
</evidence>
<keyword evidence="5 12" id="KW-0812">Transmembrane</keyword>
<dbReference type="AlphaFoldDB" id="A0A4R7CBV4"/>
<accession>A0A4R7CBV4</accession>
<dbReference type="OrthoDB" id="15218at2"/>
<feature type="binding site" evidence="12">
    <location>
        <position position="130"/>
    </location>
    <ligand>
        <name>Zn(2+)</name>
        <dbReference type="ChEBI" id="CHEBI:29105"/>
        <note>catalytic</note>
    </ligand>
</feature>
<evidence type="ECO:0000256" key="1">
    <source>
        <dbReference type="ARBA" id="ARBA00004651"/>
    </source>
</evidence>
<feature type="transmembrane region" description="Helical" evidence="12">
    <location>
        <begin position="7"/>
        <end position="24"/>
    </location>
</feature>
<keyword evidence="7 12" id="KW-0378">Hydrolase</keyword>
<keyword evidence="8 12" id="KW-0862">Zinc</keyword>
<dbReference type="PANTHER" id="PTHR43221:SF1">
    <property type="entry name" value="PROTEASE HTPX"/>
    <property type="match status" value="1"/>
</dbReference>
<dbReference type="GO" id="GO:0006508">
    <property type="term" value="P:proteolysis"/>
    <property type="evidence" value="ECO:0007669"/>
    <property type="project" value="UniProtKB-KW"/>
</dbReference>
<evidence type="ECO:0000256" key="4">
    <source>
        <dbReference type="ARBA" id="ARBA00022670"/>
    </source>
</evidence>
<evidence type="ECO:0000256" key="12">
    <source>
        <dbReference type="HAMAP-Rule" id="MF_00188"/>
    </source>
</evidence>
<dbReference type="HAMAP" id="MF_00188">
    <property type="entry name" value="Pept_M48_protease_HtpX"/>
    <property type="match status" value="1"/>
</dbReference>
<keyword evidence="3 12" id="KW-1003">Cell membrane</keyword>
<dbReference type="Gene3D" id="3.30.2010.10">
    <property type="entry name" value="Metalloproteases ('zincins'), catalytic domain"/>
    <property type="match status" value="1"/>
</dbReference>
<dbReference type="GO" id="GO:0008270">
    <property type="term" value="F:zinc ion binding"/>
    <property type="evidence" value="ECO:0007669"/>
    <property type="project" value="UniProtKB-UniRule"/>
</dbReference>
<evidence type="ECO:0000313" key="15">
    <source>
        <dbReference type="Proteomes" id="UP000295122"/>
    </source>
</evidence>
<feature type="transmembrane region" description="Helical" evidence="12">
    <location>
        <begin position="174"/>
        <end position="194"/>
    </location>
</feature>
<dbReference type="GO" id="GO:0004222">
    <property type="term" value="F:metalloendopeptidase activity"/>
    <property type="evidence" value="ECO:0007669"/>
    <property type="project" value="UniProtKB-UniRule"/>
</dbReference>
<keyword evidence="10 12" id="KW-0482">Metalloprotease</keyword>
<feature type="domain" description="Peptidase M48" evidence="13">
    <location>
        <begin position="64"/>
        <end position="275"/>
    </location>
</feature>
<dbReference type="CDD" id="cd07336">
    <property type="entry name" value="M48B_HtpX_like"/>
    <property type="match status" value="1"/>
</dbReference>